<accession>A0ABT3NTI7</accession>
<keyword evidence="3" id="KW-1185">Reference proteome</keyword>
<organism evidence="2 3">
    <name type="scientific">Sabulicella glaciei</name>
    <dbReference type="NCBI Taxonomy" id="2984948"/>
    <lineage>
        <taxon>Bacteria</taxon>
        <taxon>Pseudomonadati</taxon>
        <taxon>Pseudomonadota</taxon>
        <taxon>Alphaproteobacteria</taxon>
        <taxon>Acetobacterales</taxon>
        <taxon>Acetobacteraceae</taxon>
        <taxon>Sabulicella</taxon>
    </lineage>
</organism>
<dbReference type="RefSeq" id="WP_301589372.1">
    <property type="nucleotide sequence ID" value="NZ_JAPFQI010000003.1"/>
</dbReference>
<sequence>MPRFTELTPETMTAQQKEVADRIAGGARAGVKGPFPAWLHAPELADRMQAVGRYIRWETTFPARLSELAILVTAARWKARYEWYAHHKFAMDGGLRPEIAEAIRVGQTPKDLAEDEAAVYAFARELNDTGNVSDATFARAKSLFGERGCAELLATCGYYTAVGFTLNVAGVPLPPGEPDPFA</sequence>
<dbReference type="PANTHER" id="PTHR34846:SF11">
    <property type="entry name" value="4-CARBOXYMUCONOLACTONE DECARBOXYLASE FAMILY PROTEIN (AFU_ORTHOLOGUE AFUA_6G11590)"/>
    <property type="match status" value="1"/>
</dbReference>
<evidence type="ECO:0000313" key="3">
    <source>
        <dbReference type="Proteomes" id="UP001526430"/>
    </source>
</evidence>
<dbReference type="InterPro" id="IPR029032">
    <property type="entry name" value="AhpD-like"/>
</dbReference>
<dbReference type="Gene3D" id="1.20.1290.10">
    <property type="entry name" value="AhpD-like"/>
    <property type="match status" value="1"/>
</dbReference>
<dbReference type="EMBL" id="JAPFQI010000003">
    <property type="protein sequence ID" value="MCW8085477.1"/>
    <property type="molecule type" value="Genomic_DNA"/>
</dbReference>
<proteinExistence type="predicted"/>
<gene>
    <name evidence="2" type="ORF">OF850_07555</name>
</gene>
<comment type="caution">
    <text evidence="2">The sequence shown here is derived from an EMBL/GenBank/DDBJ whole genome shotgun (WGS) entry which is preliminary data.</text>
</comment>
<dbReference type="SUPFAM" id="SSF69118">
    <property type="entry name" value="AhpD-like"/>
    <property type="match status" value="1"/>
</dbReference>
<dbReference type="InterPro" id="IPR003779">
    <property type="entry name" value="CMD-like"/>
</dbReference>
<protein>
    <submittedName>
        <fullName evidence="2">Carboxymuconolactone decarboxylase family protein</fullName>
    </submittedName>
</protein>
<name>A0ABT3NTI7_9PROT</name>
<dbReference type="Pfam" id="PF02627">
    <property type="entry name" value="CMD"/>
    <property type="match status" value="1"/>
</dbReference>
<dbReference type="Proteomes" id="UP001526430">
    <property type="component" value="Unassembled WGS sequence"/>
</dbReference>
<dbReference type="PANTHER" id="PTHR34846">
    <property type="entry name" value="4-CARBOXYMUCONOLACTONE DECARBOXYLASE FAMILY PROTEIN (AFU_ORTHOLOGUE AFUA_6G11590)"/>
    <property type="match status" value="1"/>
</dbReference>
<evidence type="ECO:0000259" key="1">
    <source>
        <dbReference type="Pfam" id="PF02627"/>
    </source>
</evidence>
<evidence type="ECO:0000313" key="2">
    <source>
        <dbReference type="EMBL" id="MCW8085477.1"/>
    </source>
</evidence>
<feature type="domain" description="Carboxymuconolactone decarboxylase-like" evidence="1">
    <location>
        <begin position="42"/>
        <end position="118"/>
    </location>
</feature>
<reference evidence="2 3" key="1">
    <citation type="submission" date="2022-10" db="EMBL/GenBank/DDBJ databases">
        <title>Roseococcus glaciei nov., sp. nov., isolated from glacier.</title>
        <authorList>
            <person name="Liu Q."/>
            <person name="Xin Y.-H."/>
        </authorList>
    </citation>
    <scope>NUCLEOTIDE SEQUENCE [LARGE SCALE GENOMIC DNA]</scope>
    <source>
        <strain evidence="2 3">MDT2-1-1</strain>
    </source>
</reference>